<dbReference type="PROSITE" id="PS50801">
    <property type="entry name" value="STAS"/>
    <property type="match status" value="1"/>
</dbReference>
<proteinExistence type="predicted"/>
<protein>
    <submittedName>
        <fullName evidence="2">STAS domain-containing protein</fullName>
    </submittedName>
</protein>
<gene>
    <name evidence="2" type="ORF">F5972_30490</name>
</gene>
<sequence>MTTPLTLTSSRRADGAALLTATGEIDMSNTDALAEALGNMPGPLVLDLTAVEYLDSAGLSVLFAHADHITLIANPLLTPVLDISGLAGLAPVQSAEHEAPITS</sequence>
<name>A0A5J5JTJ7_9ACTN</name>
<dbReference type="Pfam" id="PF13466">
    <property type="entry name" value="STAS_2"/>
    <property type="match status" value="1"/>
</dbReference>
<evidence type="ECO:0000259" key="1">
    <source>
        <dbReference type="PROSITE" id="PS50801"/>
    </source>
</evidence>
<dbReference type="AlphaFoldDB" id="A0A5J5JTJ7"/>
<dbReference type="InterPro" id="IPR002645">
    <property type="entry name" value="STAS_dom"/>
</dbReference>
<dbReference type="Gene3D" id="3.30.750.24">
    <property type="entry name" value="STAS domain"/>
    <property type="match status" value="1"/>
</dbReference>
<dbReference type="InterPro" id="IPR058548">
    <property type="entry name" value="MlaB-like_STAS"/>
</dbReference>
<evidence type="ECO:0000313" key="2">
    <source>
        <dbReference type="EMBL" id="KAA9374571.1"/>
    </source>
</evidence>
<evidence type="ECO:0000313" key="3">
    <source>
        <dbReference type="Proteomes" id="UP000327011"/>
    </source>
</evidence>
<accession>A0A5J5JTJ7</accession>
<dbReference type="EMBL" id="VYTZ01000015">
    <property type="protein sequence ID" value="KAA9374571.1"/>
    <property type="molecule type" value="Genomic_DNA"/>
</dbReference>
<feature type="domain" description="STAS" evidence="1">
    <location>
        <begin position="6"/>
        <end position="62"/>
    </location>
</feature>
<dbReference type="SUPFAM" id="SSF52091">
    <property type="entry name" value="SpoIIaa-like"/>
    <property type="match status" value="1"/>
</dbReference>
<keyword evidence="3" id="KW-1185">Reference proteome</keyword>
<dbReference type="InterPro" id="IPR036513">
    <property type="entry name" value="STAS_dom_sf"/>
</dbReference>
<organism evidence="2 3">
    <name type="scientific">Microbispora cellulosiformans</name>
    <dbReference type="NCBI Taxonomy" id="2614688"/>
    <lineage>
        <taxon>Bacteria</taxon>
        <taxon>Bacillati</taxon>
        <taxon>Actinomycetota</taxon>
        <taxon>Actinomycetes</taxon>
        <taxon>Streptosporangiales</taxon>
        <taxon>Streptosporangiaceae</taxon>
        <taxon>Microbispora</taxon>
    </lineage>
</organism>
<dbReference type="RefSeq" id="WP_150938469.1">
    <property type="nucleotide sequence ID" value="NZ_VYTZ01000015.1"/>
</dbReference>
<dbReference type="Proteomes" id="UP000327011">
    <property type="component" value="Unassembled WGS sequence"/>
</dbReference>
<reference evidence="2 3" key="1">
    <citation type="submission" date="2019-09" db="EMBL/GenBank/DDBJ databases">
        <title>Screening of Novel Bioactive Compounds from Soil-Associated.</title>
        <authorList>
            <person name="Gong X."/>
        </authorList>
    </citation>
    <scope>NUCLEOTIDE SEQUENCE [LARGE SCALE GENOMIC DNA]</scope>
    <source>
        <strain evidence="2 3">Gxj-6</strain>
    </source>
</reference>
<dbReference type="CDD" id="cd07043">
    <property type="entry name" value="STAS_anti-anti-sigma_factors"/>
    <property type="match status" value="1"/>
</dbReference>
<comment type="caution">
    <text evidence="2">The sequence shown here is derived from an EMBL/GenBank/DDBJ whole genome shotgun (WGS) entry which is preliminary data.</text>
</comment>